<evidence type="ECO:0008006" key="4">
    <source>
        <dbReference type="Google" id="ProtNLM"/>
    </source>
</evidence>
<gene>
    <name evidence="2" type="ORF">NPIL_498691</name>
</gene>
<proteinExistence type="predicted"/>
<feature type="signal peptide" evidence="1">
    <location>
        <begin position="1"/>
        <end position="24"/>
    </location>
</feature>
<organism evidence="2 3">
    <name type="scientific">Nephila pilipes</name>
    <name type="common">Giant wood spider</name>
    <name type="synonym">Nephila maculata</name>
    <dbReference type="NCBI Taxonomy" id="299642"/>
    <lineage>
        <taxon>Eukaryota</taxon>
        <taxon>Metazoa</taxon>
        <taxon>Ecdysozoa</taxon>
        <taxon>Arthropoda</taxon>
        <taxon>Chelicerata</taxon>
        <taxon>Arachnida</taxon>
        <taxon>Araneae</taxon>
        <taxon>Araneomorphae</taxon>
        <taxon>Entelegynae</taxon>
        <taxon>Araneoidea</taxon>
        <taxon>Nephilidae</taxon>
        <taxon>Nephila</taxon>
    </lineage>
</organism>
<dbReference type="AlphaFoldDB" id="A0A8X6KR23"/>
<sequence>MKFNCRRFLRAVFHSLWTTFSGRAKGYNYACCQTMEWNVCREAPCIFMDILLPYSPHSDPNFFLAVSIYSSYRRAHEYPVKRNGSSTTRHKDFYL</sequence>
<accession>A0A8X6KR23</accession>
<keyword evidence="3" id="KW-1185">Reference proteome</keyword>
<keyword evidence="1" id="KW-0732">Signal</keyword>
<protein>
    <recommendedName>
        <fullName evidence="4">Secreted protein</fullName>
    </recommendedName>
</protein>
<name>A0A8X6KR23_NEPPI</name>
<evidence type="ECO:0000313" key="2">
    <source>
        <dbReference type="EMBL" id="GFS67744.1"/>
    </source>
</evidence>
<evidence type="ECO:0000313" key="3">
    <source>
        <dbReference type="Proteomes" id="UP000887013"/>
    </source>
</evidence>
<feature type="chain" id="PRO_5036477110" description="Secreted protein" evidence="1">
    <location>
        <begin position="25"/>
        <end position="95"/>
    </location>
</feature>
<evidence type="ECO:0000256" key="1">
    <source>
        <dbReference type="SAM" id="SignalP"/>
    </source>
</evidence>
<comment type="caution">
    <text evidence="2">The sequence shown here is derived from an EMBL/GenBank/DDBJ whole genome shotgun (WGS) entry which is preliminary data.</text>
</comment>
<dbReference type="Proteomes" id="UP000887013">
    <property type="component" value="Unassembled WGS sequence"/>
</dbReference>
<dbReference type="EMBL" id="BMAW01094866">
    <property type="protein sequence ID" value="GFS67744.1"/>
    <property type="molecule type" value="Genomic_DNA"/>
</dbReference>
<reference evidence="2" key="1">
    <citation type="submission" date="2020-08" db="EMBL/GenBank/DDBJ databases">
        <title>Multicomponent nature underlies the extraordinary mechanical properties of spider dragline silk.</title>
        <authorList>
            <person name="Kono N."/>
            <person name="Nakamura H."/>
            <person name="Mori M."/>
            <person name="Yoshida Y."/>
            <person name="Ohtoshi R."/>
            <person name="Malay A.D."/>
            <person name="Moran D.A.P."/>
            <person name="Tomita M."/>
            <person name="Numata K."/>
            <person name="Arakawa K."/>
        </authorList>
    </citation>
    <scope>NUCLEOTIDE SEQUENCE</scope>
</reference>